<dbReference type="RefSeq" id="XP_003105466.2">
    <property type="nucleotide sequence ID" value="XM_003105418.2"/>
</dbReference>
<dbReference type="SUPFAM" id="SSF55797">
    <property type="entry name" value="PR-1-like"/>
    <property type="match status" value="1"/>
</dbReference>
<dbReference type="AlphaFoldDB" id="A0A6A5GMF1"/>
<evidence type="ECO:0008006" key="4">
    <source>
        <dbReference type="Google" id="ProtNLM"/>
    </source>
</evidence>
<name>A0A6A5GMF1_CAERE</name>
<comment type="caution">
    <text evidence="2">The sequence shown here is derived from an EMBL/GenBank/DDBJ whole genome shotgun (WGS) entry which is preliminary data.</text>
</comment>
<dbReference type="GeneID" id="9816790"/>
<evidence type="ECO:0000313" key="3">
    <source>
        <dbReference type="Proteomes" id="UP000483820"/>
    </source>
</evidence>
<gene>
    <name evidence="2" type="ORF">GCK72_012142</name>
</gene>
<keyword evidence="1" id="KW-0732">Signal</keyword>
<protein>
    <recommendedName>
        <fullName evidence="4">SCP domain-containing protein</fullName>
    </recommendedName>
</protein>
<dbReference type="Proteomes" id="UP000483820">
    <property type="component" value="Chromosome IV"/>
</dbReference>
<evidence type="ECO:0000313" key="2">
    <source>
        <dbReference type="EMBL" id="KAF1755692.1"/>
    </source>
</evidence>
<reference evidence="2 3" key="1">
    <citation type="submission" date="2019-12" db="EMBL/GenBank/DDBJ databases">
        <title>Chromosome-level assembly of the Caenorhabditis remanei genome.</title>
        <authorList>
            <person name="Teterina A.A."/>
            <person name="Willis J.H."/>
            <person name="Phillips P.C."/>
        </authorList>
    </citation>
    <scope>NUCLEOTIDE SEQUENCE [LARGE SCALE GENOMIC DNA]</scope>
    <source>
        <strain evidence="2 3">PX506</strain>
        <tissue evidence="2">Whole organism</tissue>
    </source>
</reference>
<dbReference type="CTD" id="9816790"/>
<evidence type="ECO:0000256" key="1">
    <source>
        <dbReference type="SAM" id="SignalP"/>
    </source>
</evidence>
<dbReference type="KEGG" id="crq:GCK72_012142"/>
<feature type="signal peptide" evidence="1">
    <location>
        <begin position="1"/>
        <end position="19"/>
    </location>
</feature>
<accession>A0A6A5GMF1</accession>
<organism evidence="2 3">
    <name type="scientific">Caenorhabditis remanei</name>
    <name type="common">Caenorhabditis vulgaris</name>
    <dbReference type="NCBI Taxonomy" id="31234"/>
    <lineage>
        <taxon>Eukaryota</taxon>
        <taxon>Metazoa</taxon>
        <taxon>Ecdysozoa</taxon>
        <taxon>Nematoda</taxon>
        <taxon>Chromadorea</taxon>
        <taxon>Rhabditida</taxon>
        <taxon>Rhabditina</taxon>
        <taxon>Rhabditomorpha</taxon>
        <taxon>Rhabditoidea</taxon>
        <taxon>Rhabditidae</taxon>
        <taxon>Peloderinae</taxon>
        <taxon>Caenorhabditis</taxon>
    </lineage>
</organism>
<sequence length="191" mass="21804">MKLLTALGILSICAGFTLAFPEDLQQRVVDYLNRYRESFAAHLPVANMNEMVYNASLERRISSCSIARYEGKDNRVMYMREIEFKNDPNFEKNGAEEIMIDHDDSELFFYRQLVNPLYSGVGCTILKKPCMHKIRKISEDSKMEDAEDKAIAMCFFGGDENLKPLEGLKRGKPASQCPNGKSETSRYMCKA</sequence>
<feature type="chain" id="PRO_5025399964" description="SCP domain-containing protein" evidence="1">
    <location>
        <begin position="20"/>
        <end position="191"/>
    </location>
</feature>
<dbReference type="Gene3D" id="3.40.33.10">
    <property type="entry name" value="CAP"/>
    <property type="match status" value="1"/>
</dbReference>
<proteinExistence type="predicted"/>
<dbReference type="EMBL" id="WUAV01000004">
    <property type="protein sequence ID" value="KAF1755692.1"/>
    <property type="molecule type" value="Genomic_DNA"/>
</dbReference>
<dbReference type="InterPro" id="IPR035940">
    <property type="entry name" value="CAP_sf"/>
</dbReference>